<feature type="transmembrane region" description="Helical" evidence="1">
    <location>
        <begin position="6"/>
        <end position="26"/>
    </location>
</feature>
<feature type="transmembrane region" description="Helical" evidence="1">
    <location>
        <begin position="66"/>
        <end position="85"/>
    </location>
</feature>
<evidence type="ECO:0000313" key="2">
    <source>
        <dbReference type="EMBL" id="STT55422.1"/>
    </source>
</evidence>
<dbReference type="Proteomes" id="UP000254799">
    <property type="component" value="Unassembled WGS sequence"/>
</dbReference>
<evidence type="ECO:0000256" key="1">
    <source>
        <dbReference type="SAM" id="Phobius"/>
    </source>
</evidence>
<organism evidence="2 3">
    <name type="scientific">Klebsiella pneumoniae</name>
    <dbReference type="NCBI Taxonomy" id="573"/>
    <lineage>
        <taxon>Bacteria</taxon>
        <taxon>Pseudomonadati</taxon>
        <taxon>Pseudomonadota</taxon>
        <taxon>Gammaproteobacteria</taxon>
        <taxon>Enterobacterales</taxon>
        <taxon>Enterobacteriaceae</taxon>
        <taxon>Klebsiella/Raoultella group</taxon>
        <taxon>Klebsiella</taxon>
        <taxon>Klebsiella pneumoniae complex</taxon>
    </lineage>
</organism>
<feature type="transmembrane region" description="Helical" evidence="1">
    <location>
        <begin position="38"/>
        <end position="60"/>
    </location>
</feature>
<name>A0A377WNI1_KLEPN</name>
<dbReference type="EMBL" id="UGLC01000002">
    <property type="protein sequence ID" value="STT55422.1"/>
    <property type="molecule type" value="Genomic_DNA"/>
</dbReference>
<reference evidence="2 3" key="1">
    <citation type="submission" date="2018-06" db="EMBL/GenBank/DDBJ databases">
        <authorList>
            <consortium name="Pathogen Informatics"/>
            <person name="Doyle S."/>
        </authorList>
    </citation>
    <scope>NUCLEOTIDE SEQUENCE [LARGE SCALE GENOMIC DNA]</scope>
    <source>
        <strain evidence="2 3">NCTC8849</strain>
    </source>
</reference>
<gene>
    <name evidence="2" type="ORF">NCTC8849_04035</name>
</gene>
<keyword evidence="1" id="KW-0812">Transmembrane</keyword>
<keyword evidence="1" id="KW-1133">Transmembrane helix</keyword>
<accession>A0A377WNI1</accession>
<proteinExistence type="predicted"/>
<keyword evidence="1" id="KW-0472">Membrane</keyword>
<evidence type="ECO:0000313" key="3">
    <source>
        <dbReference type="Proteomes" id="UP000254799"/>
    </source>
</evidence>
<dbReference type="AlphaFoldDB" id="A0A377WNI1"/>
<protein>
    <submittedName>
        <fullName evidence="2">Uncharacterized protein</fullName>
    </submittedName>
</protein>
<sequence length="94" mass="9533">MAGQDWPALLPGVACGGAGAAVAWRIAAGRTALPGMRVSGATVLSVAIAIAATLLTWHTAGGGTPWRLLAFAVLLDWALLGALMVRIRQQESAA</sequence>